<proteinExistence type="predicted"/>
<evidence type="ECO:0000313" key="4">
    <source>
        <dbReference type="EMBL" id="UYM05055.1"/>
    </source>
</evidence>
<dbReference type="PANTHER" id="PTHR34580">
    <property type="match status" value="1"/>
</dbReference>
<protein>
    <submittedName>
        <fullName evidence="4">WYL domain-containing protein</fullName>
    </submittedName>
</protein>
<dbReference type="Pfam" id="PF25583">
    <property type="entry name" value="WCX"/>
    <property type="match status" value="1"/>
</dbReference>
<accession>A0AA46YJX3</accession>
<dbReference type="AlphaFoldDB" id="A0AA46YJX3"/>
<evidence type="ECO:0000259" key="1">
    <source>
        <dbReference type="Pfam" id="PF13280"/>
    </source>
</evidence>
<feature type="domain" description="WCX" evidence="3">
    <location>
        <begin position="243"/>
        <end position="315"/>
    </location>
</feature>
<feature type="domain" description="WYL" evidence="1">
    <location>
        <begin position="148"/>
        <end position="215"/>
    </location>
</feature>
<dbReference type="InterPro" id="IPR057727">
    <property type="entry name" value="WCX_dom"/>
</dbReference>
<reference evidence="4" key="1">
    <citation type="submission" date="2022-01" db="EMBL/GenBank/DDBJ databases">
        <title>Nocardioidaceae gen. sp. A5X3R13.</title>
        <authorList>
            <person name="Lopez Marin M.A."/>
            <person name="Uhlik O."/>
        </authorList>
    </citation>
    <scope>NUCLEOTIDE SEQUENCE</scope>
    <source>
        <strain evidence="4">A5X3R13</strain>
    </source>
</reference>
<gene>
    <name evidence="4" type="ORF">L0C25_21450</name>
</gene>
<dbReference type="EMBL" id="CP094970">
    <property type="protein sequence ID" value="UYM05055.1"/>
    <property type="molecule type" value="Genomic_DNA"/>
</dbReference>
<evidence type="ECO:0000259" key="2">
    <source>
        <dbReference type="Pfam" id="PF19187"/>
    </source>
</evidence>
<dbReference type="Pfam" id="PF19187">
    <property type="entry name" value="HTH_PafC"/>
    <property type="match status" value="1"/>
</dbReference>
<dbReference type="InterPro" id="IPR051534">
    <property type="entry name" value="CBASS_pafABC_assoc_protein"/>
</dbReference>
<dbReference type="RefSeq" id="WP_271633822.1">
    <property type="nucleotide sequence ID" value="NZ_CP094970.1"/>
</dbReference>
<dbReference type="Proteomes" id="UP001164390">
    <property type="component" value="Chromosome"/>
</dbReference>
<name>A0AA46YJX3_9ACTN</name>
<feature type="domain" description="PafC HTH" evidence="2">
    <location>
        <begin position="6"/>
        <end position="123"/>
    </location>
</feature>
<dbReference type="PANTHER" id="PTHR34580:SF1">
    <property type="entry name" value="PROTEIN PAFC"/>
    <property type="match status" value="1"/>
</dbReference>
<dbReference type="KEGG" id="sgrg:L0C25_21450"/>
<dbReference type="InterPro" id="IPR026881">
    <property type="entry name" value="WYL_dom"/>
</dbReference>
<dbReference type="Pfam" id="PF13280">
    <property type="entry name" value="WYL"/>
    <property type="match status" value="1"/>
</dbReference>
<dbReference type="InterPro" id="IPR028349">
    <property type="entry name" value="PafC-like"/>
</dbReference>
<dbReference type="PIRSF" id="PIRSF016838">
    <property type="entry name" value="PafC"/>
    <property type="match status" value="1"/>
</dbReference>
<sequence>MSGARDQVTRMLALVPYLRSHEGIPVEQVASDFGVSTSQIVNDLNVLWFCGLPDAVTGEMIDVDMEALESDGVVYIDNAEFLPRPLRLTKYEALSLIVALRTLRASAGEHEREAIESALAKLESAAGDGAAAANTVEVHVEDVADDVKDTVAEALAGGRRLHLAYLVPSRDEQTERDVDPLRMVTGEGRPYLEAWCYRADDVRLFRLDRITDVTVLDEPVAEHDIAVRDLSAGLFQPDPDSPRAVIDLHPASHWIAEYYPNDSIEQRPDGVLRVAMRVGDLAWLRRLLLRQGGAATVVEPESLAADVGTQAREALASY</sequence>
<organism evidence="4 5">
    <name type="scientific">Solicola gregarius</name>
    <dbReference type="NCBI Taxonomy" id="2908642"/>
    <lineage>
        <taxon>Bacteria</taxon>
        <taxon>Bacillati</taxon>
        <taxon>Actinomycetota</taxon>
        <taxon>Actinomycetes</taxon>
        <taxon>Propionibacteriales</taxon>
        <taxon>Nocardioidaceae</taxon>
        <taxon>Solicola</taxon>
    </lineage>
</organism>
<evidence type="ECO:0000259" key="3">
    <source>
        <dbReference type="Pfam" id="PF25583"/>
    </source>
</evidence>
<dbReference type="PROSITE" id="PS52050">
    <property type="entry name" value="WYL"/>
    <property type="match status" value="1"/>
</dbReference>
<keyword evidence="5" id="KW-1185">Reference proteome</keyword>
<dbReference type="InterPro" id="IPR043839">
    <property type="entry name" value="PafC_HTH"/>
</dbReference>
<evidence type="ECO:0000313" key="5">
    <source>
        <dbReference type="Proteomes" id="UP001164390"/>
    </source>
</evidence>